<feature type="compositionally biased region" description="Basic and acidic residues" evidence="1">
    <location>
        <begin position="75"/>
        <end position="86"/>
    </location>
</feature>
<feature type="region of interest" description="Disordered" evidence="1">
    <location>
        <begin position="43"/>
        <end position="224"/>
    </location>
</feature>
<dbReference type="InParanoid" id="F4RJ52"/>
<reference evidence="3" key="1">
    <citation type="journal article" date="2011" name="Proc. Natl. Acad. Sci. U.S.A.">
        <title>Obligate biotrophy features unraveled by the genomic analysis of rust fungi.</title>
        <authorList>
            <person name="Duplessis S."/>
            <person name="Cuomo C.A."/>
            <person name="Lin Y.-C."/>
            <person name="Aerts A."/>
            <person name="Tisserant E."/>
            <person name="Veneault-Fourrey C."/>
            <person name="Joly D.L."/>
            <person name="Hacquard S."/>
            <person name="Amselem J."/>
            <person name="Cantarel B.L."/>
            <person name="Chiu R."/>
            <person name="Coutinho P.M."/>
            <person name="Feau N."/>
            <person name="Field M."/>
            <person name="Frey P."/>
            <person name="Gelhaye E."/>
            <person name="Goldberg J."/>
            <person name="Grabherr M.G."/>
            <person name="Kodira C.D."/>
            <person name="Kohler A."/>
            <person name="Kuees U."/>
            <person name="Lindquist E.A."/>
            <person name="Lucas S.M."/>
            <person name="Mago R."/>
            <person name="Mauceli E."/>
            <person name="Morin E."/>
            <person name="Murat C."/>
            <person name="Pangilinan J.L."/>
            <person name="Park R."/>
            <person name="Pearson M."/>
            <person name="Quesneville H."/>
            <person name="Rouhier N."/>
            <person name="Sakthikumar S."/>
            <person name="Salamov A.A."/>
            <person name="Schmutz J."/>
            <person name="Selles B."/>
            <person name="Shapiro H."/>
            <person name="Tanguay P."/>
            <person name="Tuskan G.A."/>
            <person name="Henrissat B."/>
            <person name="Van de Peer Y."/>
            <person name="Rouze P."/>
            <person name="Ellis J.G."/>
            <person name="Dodds P.N."/>
            <person name="Schein J.E."/>
            <person name="Zhong S."/>
            <person name="Hamelin R.C."/>
            <person name="Grigoriev I.V."/>
            <person name="Szabo L.J."/>
            <person name="Martin F."/>
        </authorList>
    </citation>
    <scope>NUCLEOTIDE SEQUENCE [LARGE SCALE GENOMIC DNA]</scope>
    <source>
        <strain evidence="3">98AG31 / pathotype 3-4-7</strain>
    </source>
</reference>
<keyword evidence="3" id="KW-1185">Reference proteome</keyword>
<evidence type="ECO:0000313" key="2">
    <source>
        <dbReference type="EMBL" id="EGG07673.1"/>
    </source>
</evidence>
<dbReference type="AlphaFoldDB" id="F4RJ52"/>
<sequence length="224" mass="25251">MAIFFHIRVSQGGENCYNSRPLLPRQTLINFIPRLSILSKRHPIDMSSSSVSQANRRSTRPSPARKQSHMITLPRDSRRSYQRREDNDSESDVSVLTSTTARKKRKRTPSVIEDNGDDSESAVDSSLPPPIKKTSRQASRSSKIKEASKKTSRGSKTTSHSKKQSRLPTSSSVKLQIDLVQDSDEENRKVVKESQVVNDSDDDDRYGPVQDYYEEAKEGPKDVS</sequence>
<organism evidence="3">
    <name type="scientific">Melampsora larici-populina (strain 98AG31 / pathotype 3-4-7)</name>
    <name type="common">Poplar leaf rust fungus</name>
    <dbReference type="NCBI Taxonomy" id="747676"/>
    <lineage>
        <taxon>Eukaryota</taxon>
        <taxon>Fungi</taxon>
        <taxon>Dikarya</taxon>
        <taxon>Basidiomycota</taxon>
        <taxon>Pucciniomycotina</taxon>
        <taxon>Pucciniomycetes</taxon>
        <taxon>Pucciniales</taxon>
        <taxon>Melampsoraceae</taxon>
        <taxon>Melampsora</taxon>
    </lineage>
</organism>
<dbReference type="RefSeq" id="XP_007409005.1">
    <property type="nucleotide sequence ID" value="XM_007408943.1"/>
</dbReference>
<proteinExistence type="predicted"/>
<dbReference type="VEuPathDB" id="FungiDB:MELLADRAFT_85549"/>
<dbReference type="KEGG" id="mlr:MELLADRAFT_85549"/>
<evidence type="ECO:0000313" key="3">
    <source>
        <dbReference type="Proteomes" id="UP000001072"/>
    </source>
</evidence>
<protein>
    <submittedName>
        <fullName evidence="2">Uncharacterized protein</fullName>
    </submittedName>
</protein>
<dbReference type="HOGENOM" id="CLU_1235270_0_0_1"/>
<dbReference type="GeneID" id="18933877"/>
<name>F4RJ52_MELLP</name>
<gene>
    <name evidence="2" type="ORF">MELLADRAFT_85549</name>
</gene>
<dbReference type="Proteomes" id="UP000001072">
    <property type="component" value="Unassembled WGS sequence"/>
</dbReference>
<dbReference type="EMBL" id="GL883103">
    <property type="protein sequence ID" value="EGG07673.1"/>
    <property type="molecule type" value="Genomic_DNA"/>
</dbReference>
<accession>F4RJ52</accession>
<feature type="compositionally biased region" description="Basic and acidic residues" evidence="1">
    <location>
        <begin position="214"/>
        <end position="224"/>
    </location>
</feature>
<evidence type="ECO:0000256" key="1">
    <source>
        <dbReference type="SAM" id="MobiDB-lite"/>
    </source>
</evidence>